<evidence type="ECO:0000313" key="1">
    <source>
        <dbReference type="EMBL" id="MEJ8848361.1"/>
    </source>
</evidence>
<proteinExistence type="predicted"/>
<organism evidence="1 2">
    <name type="scientific">Variovorax rhizosphaerae</name>
    <dbReference type="NCBI Taxonomy" id="1836200"/>
    <lineage>
        <taxon>Bacteria</taxon>
        <taxon>Pseudomonadati</taxon>
        <taxon>Pseudomonadota</taxon>
        <taxon>Betaproteobacteria</taxon>
        <taxon>Burkholderiales</taxon>
        <taxon>Comamonadaceae</taxon>
        <taxon>Variovorax</taxon>
    </lineage>
</organism>
<name>A0ABU8WLG2_9BURK</name>
<keyword evidence="2" id="KW-1185">Reference proteome</keyword>
<comment type="caution">
    <text evidence="1">The sequence shown here is derived from an EMBL/GenBank/DDBJ whole genome shotgun (WGS) entry which is preliminary data.</text>
</comment>
<gene>
    <name evidence="1" type="ORF">WKW82_17015</name>
</gene>
<dbReference type="RefSeq" id="WP_340343490.1">
    <property type="nucleotide sequence ID" value="NZ_JBBKZT010000007.1"/>
</dbReference>
<reference evidence="1 2" key="1">
    <citation type="submission" date="2024-03" db="EMBL/GenBank/DDBJ databases">
        <title>Novel species of the genus Variovorax.</title>
        <authorList>
            <person name="Liu Q."/>
            <person name="Xin Y.-H."/>
        </authorList>
    </citation>
    <scope>NUCLEOTIDE SEQUENCE [LARGE SCALE GENOMIC DNA]</scope>
    <source>
        <strain evidence="1 2">KACC 18900</strain>
    </source>
</reference>
<accession>A0ABU8WLG2</accession>
<dbReference type="EMBL" id="JBBKZT010000007">
    <property type="protein sequence ID" value="MEJ8848361.1"/>
    <property type="molecule type" value="Genomic_DNA"/>
</dbReference>
<protein>
    <submittedName>
        <fullName evidence="1">Uncharacterized protein</fullName>
    </submittedName>
</protein>
<evidence type="ECO:0000313" key="2">
    <source>
        <dbReference type="Proteomes" id="UP001385892"/>
    </source>
</evidence>
<dbReference type="Proteomes" id="UP001385892">
    <property type="component" value="Unassembled WGS sequence"/>
</dbReference>
<sequence>MIDATQLRELSARRVEATALGCHCTALQQPSWESITDDRWPAGIEKVGALRPPDVDEPTFEEFHPDGTRYGSADAPIAVAWFPANRSDVYVCGRCRSVFLRYTEYGGYYVDHRVRLVDPALVV</sequence>